<dbReference type="RefSeq" id="WP_157050281.1">
    <property type="nucleotide sequence ID" value="NZ_JQCD01000022.1"/>
</dbReference>
<sequence length="54" mass="6021">MAKAEIEVKIDRAIEQVANIHFQAIRGESKDVVLKALDEVEEAIIQAKNSVNNM</sequence>
<evidence type="ECO:0000313" key="1">
    <source>
        <dbReference type="EMBL" id="KRN77242.1"/>
    </source>
</evidence>
<evidence type="ECO:0000313" key="2">
    <source>
        <dbReference type="Proteomes" id="UP000051673"/>
    </source>
</evidence>
<reference evidence="1 2" key="1">
    <citation type="journal article" date="2015" name="Genome Announc.">
        <title>Expanding the biotechnology potential of lactobacilli through comparative genomics of 213 strains and associated genera.</title>
        <authorList>
            <person name="Sun Z."/>
            <person name="Harris H.M."/>
            <person name="McCann A."/>
            <person name="Guo C."/>
            <person name="Argimon S."/>
            <person name="Zhang W."/>
            <person name="Yang X."/>
            <person name="Jeffery I.B."/>
            <person name="Cooney J.C."/>
            <person name="Kagawa T.F."/>
            <person name="Liu W."/>
            <person name="Song Y."/>
            <person name="Salvetti E."/>
            <person name="Wrobel A."/>
            <person name="Rasinkangas P."/>
            <person name="Parkhill J."/>
            <person name="Rea M.C."/>
            <person name="O'Sullivan O."/>
            <person name="Ritari J."/>
            <person name="Douillard F.P."/>
            <person name="Paul Ross R."/>
            <person name="Yang R."/>
            <person name="Briner A.E."/>
            <person name="Felis G.E."/>
            <person name="de Vos W.M."/>
            <person name="Barrangou R."/>
            <person name="Klaenhammer T.R."/>
            <person name="Caufield P.W."/>
            <person name="Cui Y."/>
            <person name="Zhang H."/>
            <person name="O'Toole P.W."/>
        </authorList>
    </citation>
    <scope>NUCLEOTIDE SEQUENCE [LARGE SCALE GENOMIC DNA]</scope>
    <source>
        <strain evidence="1 2">DSM 20014</strain>
    </source>
</reference>
<protein>
    <submittedName>
        <fullName evidence="1">Uncharacterized protein</fullName>
    </submittedName>
</protein>
<comment type="caution">
    <text evidence="1">The sequence shown here is derived from an EMBL/GenBank/DDBJ whole genome shotgun (WGS) entry which is preliminary data.</text>
</comment>
<keyword evidence="2" id="KW-1185">Reference proteome</keyword>
<accession>A0A0R2JRM3</accession>
<organism evidence="1 2">
    <name type="scientific">Weissella minor</name>
    <dbReference type="NCBI Taxonomy" id="1620"/>
    <lineage>
        <taxon>Bacteria</taxon>
        <taxon>Bacillati</taxon>
        <taxon>Bacillota</taxon>
        <taxon>Bacilli</taxon>
        <taxon>Lactobacillales</taxon>
        <taxon>Lactobacillaceae</taxon>
        <taxon>Weissella</taxon>
    </lineage>
</organism>
<name>A0A0R2JRM3_9LACO</name>
<dbReference type="STRING" id="1620.IV67_GL000027"/>
<gene>
    <name evidence="1" type="ORF">IV67_GL000027</name>
</gene>
<dbReference type="OrthoDB" id="9956190at2"/>
<dbReference type="EMBL" id="JQCD01000022">
    <property type="protein sequence ID" value="KRN77242.1"/>
    <property type="molecule type" value="Genomic_DNA"/>
</dbReference>
<dbReference type="AlphaFoldDB" id="A0A0R2JRM3"/>
<proteinExistence type="predicted"/>
<dbReference type="Proteomes" id="UP000051673">
    <property type="component" value="Unassembled WGS sequence"/>
</dbReference>
<dbReference type="PATRIC" id="fig|1620.3.peg.29"/>